<evidence type="ECO:0000256" key="2">
    <source>
        <dbReference type="SAM" id="Phobius"/>
    </source>
</evidence>
<feature type="compositionally biased region" description="Low complexity" evidence="1">
    <location>
        <begin position="104"/>
        <end position="117"/>
    </location>
</feature>
<accession>A0AAD7CVY1</accession>
<dbReference type="AlphaFoldDB" id="A0AAD7CVY1"/>
<name>A0AAD7CVY1_MYCRO</name>
<feature type="transmembrane region" description="Helical" evidence="2">
    <location>
        <begin position="7"/>
        <end position="28"/>
    </location>
</feature>
<evidence type="ECO:0000313" key="4">
    <source>
        <dbReference type="Proteomes" id="UP001221757"/>
    </source>
</evidence>
<keyword evidence="2" id="KW-1133">Transmembrane helix</keyword>
<sequence length="136" mass="14276">MANWLDLISLVATIAVFGGIVYAVLMMVQSVSQGVASAKEGLKTKGVNITDKGVSVKTSKRFDREDYVDATQRGLLKAVNASSFRKGAAAHEPGSSGQLQPDNSSLKSSSSFSSVASDGEKKKKGLFKRAMSGSSK</sequence>
<organism evidence="3 4">
    <name type="scientific">Mycena rosella</name>
    <name type="common">Pink bonnet</name>
    <name type="synonym">Agaricus rosellus</name>
    <dbReference type="NCBI Taxonomy" id="1033263"/>
    <lineage>
        <taxon>Eukaryota</taxon>
        <taxon>Fungi</taxon>
        <taxon>Dikarya</taxon>
        <taxon>Basidiomycota</taxon>
        <taxon>Agaricomycotina</taxon>
        <taxon>Agaricomycetes</taxon>
        <taxon>Agaricomycetidae</taxon>
        <taxon>Agaricales</taxon>
        <taxon>Marasmiineae</taxon>
        <taxon>Mycenaceae</taxon>
        <taxon>Mycena</taxon>
    </lineage>
</organism>
<gene>
    <name evidence="3" type="ORF">B0H17DRAFT_1210561</name>
</gene>
<dbReference type="EMBL" id="JARKIE010000208">
    <property type="protein sequence ID" value="KAJ7666514.1"/>
    <property type="molecule type" value="Genomic_DNA"/>
</dbReference>
<comment type="caution">
    <text evidence="3">The sequence shown here is derived from an EMBL/GenBank/DDBJ whole genome shotgun (WGS) entry which is preliminary data.</text>
</comment>
<proteinExistence type="predicted"/>
<keyword evidence="4" id="KW-1185">Reference proteome</keyword>
<reference evidence="3" key="1">
    <citation type="submission" date="2023-03" db="EMBL/GenBank/DDBJ databases">
        <title>Massive genome expansion in bonnet fungi (Mycena s.s.) driven by repeated elements and novel gene families across ecological guilds.</title>
        <authorList>
            <consortium name="Lawrence Berkeley National Laboratory"/>
            <person name="Harder C.B."/>
            <person name="Miyauchi S."/>
            <person name="Viragh M."/>
            <person name="Kuo A."/>
            <person name="Thoen E."/>
            <person name="Andreopoulos B."/>
            <person name="Lu D."/>
            <person name="Skrede I."/>
            <person name="Drula E."/>
            <person name="Henrissat B."/>
            <person name="Morin E."/>
            <person name="Kohler A."/>
            <person name="Barry K."/>
            <person name="LaButti K."/>
            <person name="Morin E."/>
            <person name="Salamov A."/>
            <person name="Lipzen A."/>
            <person name="Mereny Z."/>
            <person name="Hegedus B."/>
            <person name="Baldrian P."/>
            <person name="Stursova M."/>
            <person name="Weitz H."/>
            <person name="Taylor A."/>
            <person name="Grigoriev I.V."/>
            <person name="Nagy L.G."/>
            <person name="Martin F."/>
            <person name="Kauserud H."/>
        </authorList>
    </citation>
    <scope>NUCLEOTIDE SEQUENCE</scope>
    <source>
        <strain evidence="3">CBHHK067</strain>
    </source>
</reference>
<keyword evidence="2" id="KW-0472">Membrane</keyword>
<dbReference type="Proteomes" id="UP001221757">
    <property type="component" value="Unassembled WGS sequence"/>
</dbReference>
<evidence type="ECO:0000313" key="3">
    <source>
        <dbReference type="EMBL" id="KAJ7666514.1"/>
    </source>
</evidence>
<protein>
    <submittedName>
        <fullName evidence="3">Uncharacterized protein</fullName>
    </submittedName>
</protein>
<keyword evidence="2" id="KW-0812">Transmembrane</keyword>
<evidence type="ECO:0000256" key="1">
    <source>
        <dbReference type="SAM" id="MobiDB-lite"/>
    </source>
</evidence>
<feature type="region of interest" description="Disordered" evidence="1">
    <location>
        <begin position="87"/>
        <end position="136"/>
    </location>
</feature>